<evidence type="ECO:0000256" key="1">
    <source>
        <dbReference type="SAM" id="MobiDB-lite"/>
    </source>
</evidence>
<dbReference type="Gene3D" id="1.10.10.10">
    <property type="entry name" value="Winged helix-like DNA-binding domain superfamily/Winged helix DNA-binding domain"/>
    <property type="match status" value="1"/>
</dbReference>
<feature type="region of interest" description="Disordered" evidence="1">
    <location>
        <begin position="71"/>
        <end position="90"/>
    </location>
</feature>
<dbReference type="AlphaFoldDB" id="A0A4Y2JFP0"/>
<dbReference type="InterPro" id="IPR036388">
    <property type="entry name" value="WH-like_DNA-bd_sf"/>
</dbReference>
<evidence type="ECO:0000313" key="3">
    <source>
        <dbReference type="Proteomes" id="UP000499080"/>
    </source>
</evidence>
<dbReference type="Proteomes" id="UP000499080">
    <property type="component" value="Unassembled WGS sequence"/>
</dbReference>
<dbReference type="OrthoDB" id="10045182at2759"/>
<protein>
    <submittedName>
        <fullName evidence="2">Uncharacterized protein</fullName>
    </submittedName>
</protein>
<keyword evidence="3" id="KW-1185">Reference proteome</keyword>
<comment type="caution">
    <text evidence="2">The sequence shown here is derived from an EMBL/GenBank/DDBJ whole genome shotgun (WGS) entry which is preliminary data.</text>
</comment>
<gene>
    <name evidence="2" type="ORF">AVEN_153754_1</name>
</gene>
<reference evidence="2 3" key="1">
    <citation type="journal article" date="2019" name="Sci. Rep.">
        <title>Orb-weaving spider Araneus ventricosus genome elucidates the spidroin gene catalogue.</title>
        <authorList>
            <person name="Kono N."/>
            <person name="Nakamura H."/>
            <person name="Ohtoshi R."/>
            <person name="Moran D.A.P."/>
            <person name="Shinohara A."/>
            <person name="Yoshida Y."/>
            <person name="Fujiwara M."/>
            <person name="Mori M."/>
            <person name="Tomita M."/>
            <person name="Arakawa K."/>
        </authorList>
    </citation>
    <scope>NUCLEOTIDE SEQUENCE [LARGE SCALE GENOMIC DNA]</scope>
</reference>
<name>A0A4Y2JFP0_ARAVE</name>
<dbReference type="EMBL" id="BGPR01003514">
    <property type="protein sequence ID" value="GBM89131.1"/>
    <property type="molecule type" value="Genomic_DNA"/>
</dbReference>
<sequence>MGKAADLSEFDRGQIVMARRLGTSITETARLVGCARSAVVSIHVKWINDGDTAVDTKVLVVHCHQRKKTSETIPLGKAKSAPNSGSADSPIQFRSKRKCFGTHSSADTVGYGTVQQTPHSCASVDQASLSTTPTLGAGTSRLDHG</sequence>
<organism evidence="2 3">
    <name type="scientific">Araneus ventricosus</name>
    <name type="common">Orbweaver spider</name>
    <name type="synonym">Epeira ventricosa</name>
    <dbReference type="NCBI Taxonomy" id="182803"/>
    <lineage>
        <taxon>Eukaryota</taxon>
        <taxon>Metazoa</taxon>
        <taxon>Ecdysozoa</taxon>
        <taxon>Arthropoda</taxon>
        <taxon>Chelicerata</taxon>
        <taxon>Arachnida</taxon>
        <taxon>Araneae</taxon>
        <taxon>Araneomorphae</taxon>
        <taxon>Entelegynae</taxon>
        <taxon>Araneoidea</taxon>
        <taxon>Araneidae</taxon>
        <taxon>Araneus</taxon>
    </lineage>
</organism>
<accession>A0A4Y2JFP0</accession>
<evidence type="ECO:0000313" key="2">
    <source>
        <dbReference type="EMBL" id="GBM89131.1"/>
    </source>
</evidence>
<proteinExistence type="predicted"/>